<dbReference type="EMBL" id="CP013659">
    <property type="protein sequence ID" value="ALS75278.1"/>
    <property type="molecule type" value="Genomic_DNA"/>
</dbReference>
<dbReference type="Proteomes" id="UP000067683">
    <property type="component" value="Chromosome"/>
</dbReference>
<feature type="region of interest" description="Disordered" evidence="2">
    <location>
        <begin position="128"/>
        <end position="150"/>
    </location>
</feature>
<dbReference type="AlphaFoldDB" id="A0A0U2YUM5"/>
<dbReference type="InterPro" id="IPR015943">
    <property type="entry name" value="WD40/YVTN_repeat-like_dom_sf"/>
</dbReference>
<accession>A0A0U2YUM5</accession>
<reference evidence="3" key="1">
    <citation type="submission" date="2016-01" db="EMBL/GenBank/DDBJ databases">
        <title>Complete genome of Planococcus rifietoensis type strain M8.</title>
        <authorList>
            <person name="See-Too W.S."/>
        </authorList>
    </citation>
    <scope>NUCLEOTIDE SEQUENCE [LARGE SCALE GENOMIC DNA]</scope>
    <source>
        <strain evidence="3">M8</strain>
    </source>
</reference>
<comment type="similarity">
    <text evidence="1">Belongs to the cycloisomerase 2 family.</text>
</comment>
<dbReference type="STRING" id="200991.AUC31_08605"/>
<dbReference type="GO" id="GO:0017057">
    <property type="term" value="F:6-phosphogluconolactonase activity"/>
    <property type="evidence" value="ECO:0007669"/>
    <property type="project" value="TreeGrafter"/>
</dbReference>
<dbReference type="SUPFAM" id="SSF51004">
    <property type="entry name" value="C-terminal (heme d1) domain of cytochrome cd1-nitrite reductase"/>
    <property type="match status" value="1"/>
</dbReference>
<evidence type="ECO:0008006" key="5">
    <source>
        <dbReference type="Google" id="ProtNLM"/>
    </source>
</evidence>
<organism evidence="3 4">
    <name type="scientific">Planococcus rifietoensis</name>
    <dbReference type="NCBI Taxonomy" id="200991"/>
    <lineage>
        <taxon>Bacteria</taxon>
        <taxon>Bacillati</taxon>
        <taxon>Bacillota</taxon>
        <taxon>Bacilli</taxon>
        <taxon>Bacillales</taxon>
        <taxon>Caryophanaceae</taxon>
        <taxon>Planococcus</taxon>
    </lineage>
</organism>
<dbReference type="GO" id="GO:0005829">
    <property type="term" value="C:cytosol"/>
    <property type="evidence" value="ECO:0007669"/>
    <property type="project" value="TreeGrafter"/>
</dbReference>
<dbReference type="Gene3D" id="2.130.10.10">
    <property type="entry name" value="YVTN repeat-like/Quinoprotein amine dehydrogenase"/>
    <property type="match status" value="1"/>
</dbReference>
<dbReference type="Pfam" id="PF10282">
    <property type="entry name" value="Lactonase"/>
    <property type="match status" value="1"/>
</dbReference>
<protein>
    <recommendedName>
        <fullName evidence="5">6-phosphogluconolactonase</fullName>
    </recommendedName>
</protein>
<name>A0A0U2YUM5_9BACL</name>
<keyword evidence="4" id="KW-1185">Reference proteome</keyword>
<dbReference type="InterPro" id="IPR017868">
    <property type="entry name" value="Filamin/ABP280_repeat-like"/>
</dbReference>
<dbReference type="OrthoDB" id="9790815at2"/>
<dbReference type="PANTHER" id="PTHR30344:SF1">
    <property type="entry name" value="6-PHOSPHOGLUCONOLACTONASE"/>
    <property type="match status" value="1"/>
</dbReference>
<evidence type="ECO:0000313" key="3">
    <source>
        <dbReference type="EMBL" id="ALS75278.1"/>
    </source>
</evidence>
<evidence type="ECO:0000313" key="4">
    <source>
        <dbReference type="Proteomes" id="UP000067683"/>
    </source>
</evidence>
<dbReference type="PANTHER" id="PTHR30344">
    <property type="entry name" value="6-PHOSPHOGLUCONOLACTONASE-RELATED"/>
    <property type="match status" value="1"/>
</dbReference>
<dbReference type="InterPro" id="IPR019405">
    <property type="entry name" value="Lactonase_7-beta_prop"/>
</dbReference>
<dbReference type="RefSeq" id="WP_058381985.1">
    <property type="nucleotide sequence ID" value="NZ_CP013659.2"/>
</dbReference>
<sequence>MSSTYILSGSYATAEQAGITLWELESATGKLTKQAEAAGVERPSFLAVHPNGTSFVAVSETGDGEVVAYWLNPQKGLIQELNRQKAGGDHPAHITIDEDGQWAVSVTYSGAHVTVHPLSADGSIREMTDSKRHKGSGANPDRQDAAHPHSAFQLPGTNRFFVSDLGMDAIVRYRLELHSGILEQEAVTKTAPGAGPRHLAFHPSENFAYGVNELDSTVSVYALESKGLKEVQNISALPEHFTGTNTSAEIAVSGDGRFVYVSNRGHDSIAVFRVAEGLLESVGQADAGGAGPRHFTLVPNSPWIVIAHEESGTIAVKKIGEDGLPGETADSVDTVTPVCVRLLK</sequence>
<dbReference type="InterPro" id="IPR011048">
    <property type="entry name" value="Haem_d1_sf"/>
</dbReference>
<gene>
    <name evidence="3" type="ORF">AUC31_08605</name>
</gene>
<dbReference type="KEGG" id="prt:AUC31_08605"/>
<evidence type="ECO:0000256" key="2">
    <source>
        <dbReference type="SAM" id="MobiDB-lite"/>
    </source>
</evidence>
<evidence type="ECO:0000256" key="1">
    <source>
        <dbReference type="ARBA" id="ARBA00005564"/>
    </source>
</evidence>
<dbReference type="PROSITE" id="PS50194">
    <property type="entry name" value="FILAMIN_REPEAT"/>
    <property type="match status" value="1"/>
</dbReference>
<proteinExistence type="inferred from homology"/>
<dbReference type="InterPro" id="IPR050282">
    <property type="entry name" value="Cycloisomerase_2"/>
</dbReference>